<dbReference type="InterPro" id="IPR051478">
    <property type="entry name" value="Beta-lactamase-like_AB/R"/>
</dbReference>
<evidence type="ECO:0000313" key="3">
    <source>
        <dbReference type="EMBL" id="AKK08546.1"/>
    </source>
</evidence>
<feature type="domain" description="Beta-lactamase-related" evidence="2">
    <location>
        <begin position="66"/>
        <end position="260"/>
    </location>
</feature>
<dbReference type="OrthoDB" id="3171327at2"/>
<evidence type="ECO:0000256" key="1">
    <source>
        <dbReference type="ARBA" id="ARBA00038473"/>
    </source>
</evidence>
<dbReference type="PANTHER" id="PTHR22935">
    <property type="entry name" value="PENICILLIN-BINDING PROTEIN"/>
    <property type="match status" value="1"/>
</dbReference>
<dbReference type="EMBL" id="CP011545">
    <property type="protein sequence ID" value="AKK08546.1"/>
    <property type="molecule type" value="Genomic_DNA"/>
</dbReference>
<dbReference type="Gene3D" id="3.40.710.10">
    <property type="entry name" value="DD-peptidase/beta-lactamase superfamily"/>
    <property type="match status" value="1"/>
</dbReference>
<dbReference type="InterPro" id="IPR001466">
    <property type="entry name" value="Beta-lactam-related"/>
</dbReference>
<dbReference type="Proteomes" id="UP000035540">
    <property type="component" value="Chromosome"/>
</dbReference>
<sequence length="318" mass="33866">MRIVLSILAGLAVLAVAIVFGPSRVTVSDERTGDPALAALLAEHTQRGHHHLSAFTMVGDDTTFAGLGADENAEFEIGSITKTFTAELLARTDDSQTVGEIIDVPGAPIADVTLRELADHTSGLPRLGKTNVFRDIYLQMTAGNPYAGHTRDELLAEVADSELSQRGEFNYSNLGSALLGHLLAMEAGTTYEELLHDVVLGPSGMDDSYLMTFGSVPPDAPRGFNAAGREAEPWEMDSYLPAGGLRSTAADMARYARHATVPDVAWVVREDGSRAHNGGTFGYSSILIVDRATNKAVYVVGDTDLGVEDIAYALWGSI</sequence>
<dbReference type="SUPFAM" id="SSF56601">
    <property type="entry name" value="beta-lactamase/transpeptidase-like"/>
    <property type="match status" value="1"/>
</dbReference>
<comment type="similarity">
    <text evidence="1">Belongs to the beta-lactamase family.</text>
</comment>
<protein>
    <submittedName>
        <fullName evidence="3">Beta-lactamase</fullName>
    </submittedName>
</protein>
<dbReference type="PATRIC" id="fig|136857.5.peg.1093"/>
<dbReference type="AlphaFoldDB" id="A0A0G3H561"/>
<keyword evidence="4" id="KW-1185">Reference proteome</keyword>
<dbReference type="InterPro" id="IPR012338">
    <property type="entry name" value="Beta-lactam/transpept-like"/>
</dbReference>
<reference evidence="3 4" key="1">
    <citation type="journal article" date="2015" name="Genome Announc.">
        <title>Complete Genome Sequence of the Type Strain Corynebacterium testudinoris DSM 44614, Recovered from Necrotic Lesions in the Mouth of a Tortoise.</title>
        <authorList>
            <person name="Ruckert C."/>
            <person name="Kriete M."/>
            <person name="Jaenicke S."/>
            <person name="Winkler A."/>
            <person name="Tauch A."/>
        </authorList>
    </citation>
    <scope>NUCLEOTIDE SEQUENCE [LARGE SCALE GENOMIC DNA]</scope>
    <source>
        <strain evidence="3 4">DSM 44614</strain>
    </source>
</reference>
<evidence type="ECO:0000313" key="4">
    <source>
        <dbReference type="Proteomes" id="UP000035540"/>
    </source>
</evidence>
<dbReference type="STRING" id="136857.CTEST_05500"/>
<accession>A0A0G3H561</accession>
<reference evidence="4" key="2">
    <citation type="submission" date="2015-05" db="EMBL/GenBank/DDBJ databases">
        <title>Complete genome sequence of Corynebacterium testudinoris DSM 44614, recovered from necrotic lesions in the mouth of a tortoise.</title>
        <authorList>
            <person name="Ruckert C."/>
            <person name="Albersmeier A."/>
            <person name="Winkler A."/>
            <person name="Tauch A."/>
        </authorList>
    </citation>
    <scope>NUCLEOTIDE SEQUENCE [LARGE SCALE GENOMIC DNA]</scope>
    <source>
        <strain evidence="4">DSM 44614</strain>
    </source>
</reference>
<dbReference type="Pfam" id="PF00144">
    <property type="entry name" value="Beta-lactamase"/>
    <property type="match status" value="1"/>
</dbReference>
<evidence type="ECO:0000259" key="2">
    <source>
        <dbReference type="Pfam" id="PF00144"/>
    </source>
</evidence>
<dbReference type="RefSeq" id="WP_047252889.1">
    <property type="nucleotide sequence ID" value="NZ_CP011545.1"/>
</dbReference>
<proteinExistence type="inferred from homology"/>
<organism evidence="3 4">
    <name type="scientific">Corynebacterium testudinoris</name>
    <dbReference type="NCBI Taxonomy" id="136857"/>
    <lineage>
        <taxon>Bacteria</taxon>
        <taxon>Bacillati</taxon>
        <taxon>Actinomycetota</taxon>
        <taxon>Actinomycetes</taxon>
        <taxon>Mycobacteriales</taxon>
        <taxon>Corynebacteriaceae</taxon>
        <taxon>Corynebacterium</taxon>
    </lineage>
</organism>
<gene>
    <name evidence="3" type="ORF">CTEST_05500</name>
</gene>
<dbReference type="PANTHER" id="PTHR22935:SF95">
    <property type="entry name" value="BETA-LACTAMASE-LIKE 1-RELATED"/>
    <property type="match status" value="1"/>
</dbReference>
<dbReference type="KEGG" id="cted:CTEST_05500"/>
<name>A0A0G3H561_9CORY</name>